<name>A0ABV0Q0H2_9TELE</name>
<sequence length="95" mass="11177">MTCLGCPELTGSLFSARSNCFVDFLLQETSKLRHQYLSSLYKYMQGCNKELNFLAEEQDKIKKQDWSDHMVDLPDVRWQYEVRTDVTMCFYTSAV</sequence>
<proteinExistence type="predicted"/>
<keyword evidence="2" id="KW-1185">Reference proteome</keyword>
<dbReference type="Proteomes" id="UP001476798">
    <property type="component" value="Unassembled WGS sequence"/>
</dbReference>
<organism evidence="1 2">
    <name type="scientific">Goodea atripinnis</name>
    <dbReference type="NCBI Taxonomy" id="208336"/>
    <lineage>
        <taxon>Eukaryota</taxon>
        <taxon>Metazoa</taxon>
        <taxon>Chordata</taxon>
        <taxon>Craniata</taxon>
        <taxon>Vertebrata</taxon>
        <taxon>Euteleostomi</taxon>
        <taxon>Actinopterygii</taxon>
        <taxon>Neopterygii</taxon>
        <taxon>Teleostei</taxon>
        <taxon>Neoteleostei</taxon>
        <taxon>Acanthomorphata</taxon>
        <taxon>Ovalentaria</taxon>
        <taxon>Atherinomorphae</taxon>
        <taxon>Cyprinodontiformes</taxon>
        <taxon>Goodeidae</taxon>
        <taxon>Goodea</taxon>
    </lineage>
</organism>
<comment type="caution">
    <text evidence="1">The sequence shown here is derived from an EMBL/GenBank/DDBJ whole genome shotgun (WGS) entry which is preliminary data.</text>
</comment>
<reference evidence="1 2" key="1">
    <citation type="submission" date="2021-06" db="EMBL/GenBank/DDBJ databases">
        <authorList>
            <person name="Palmer J.M."/>
        </authorList>
    </citation>
    <scope>NUCLEOTIDE SEQUENCE [LARGE SCALE GENOMIC DNA]</scope>
    <source>
        <strain evidence="1 2">GA_2019</strain>
        <tissue evidence="1">Muscle</tissue>
    </source>
</reference>
<dbReference type="EMBL" id="JAHRIO010092413">
    <property type="protein sequence ID" value="MEQ2189234.1"/>
    <property type="molecule type" value="Genomic_DNA"/>
</dbReference>
<gene>
    <name evidence="1" type="ORF">GOODEAATRI_023142</name>
</gene>
<protein>
    <submittedName>
        <fullName evidence="1">Uncharacterized protein</fullName>
    </submittedName>
</protein>
<evidence type="ECO:0000313" key="2">
    <source>
        <dbReference type="Proteomes" id="UP001476798"/>
    </source>
</evidence>
<evidence type="ECO:0000313" key="1">
    <source>
        <dbReference type="EMBL" id="MEQ2189234.1"/>
    </source>
</evidence>
<accession>A0ABV0Q0H2</accession>